<keyword evidence="14 17" id="KW-0676">Redox-active center</keyword>
<dbReference type="GO" id="GO:0051539">
    <property type="term" value="F:4 iron, 4 sulfur cluster binding"/>
    <property type="evidence" value="ECO:0007669"/>
    <property type="project" value="UniProtKB-UniRule"/>
</dbReference>
<keyword evidence="8 17" id="KW-0479">Metal-binding</keyword>
<comment type="catalytic activity">
    <reaction evidence="16 17">
        <text>epoxyqueuosine(34) in tRNA + AH2 = queuosine(34) in tRNA + A + H2O</text>
        <dbReference type="Rhea" id="RHEA:32159"/>
        <dbReference type="Rhea" id="RHEA-COMP:18571"/>
        <dbReference type="Rhea" id="RHEA-COMP:18582"/>
        <dbReference type="ChEBI" id="CHEBI:13193"/>
        <dbReference type="ChEBI" id="CHEBI:15377"/>
        <dbReference type="ChEBI" id="CHEBI:17499"/>
        <dbReference type="ChEBI" id="CHEBI:194431"/>
        <dbReference type="ChEBI" id="CHEBI:194443"/>
        <dbReference type="EC" id="1.17.99.6"/>
    </reaction>
</comment>
<dbReference type="InterPro" id="IPR003828">
    <property type="entry name" value="QueH"/>
</dbReference>
<feature type="binding site" evidence="17">
    <location>
        <position position="91"/>
    </location>
    <ligand>
        <name>[4Fe-4S] cluster</name>
        <dbReference type="ChEBI" id="CHEBI:49883"/>
    </ligand>
</feature>
<evidence type="ECO:0000256" key="8">
    <source>
        <dbReference type="ARBA" id="ARBA00022723"/>
    </source>
</evidence>
<evidence type="ECO:0000256" key="3">
    <source>
        <dbReference type="ARBA" id="ARBA00008207"/>
    </source>
</evidence>
<evidence type="ECO:0000256" key="12">
    <source>
        <dbReference type="ARBA" id="ARBA00023014"/>
    </source>
</evidence>
<dbReference type="HAMAP" id="MF_02089">
    <property type="entry name" value="QueH"/>
    <property type="match status" value="1"/>
</dbReference>
<protein>
    <recommendedName>
        <fullName evidence="5 17">Epoxyqueuosine reductase QueH</fullName>
        <ecNumber evidence="4 17">1.17.99.6</ecNumber>
    </recommendedName>
    <alternativeName>
        <fullName evidence="15 17">Queuosine biosynthesis protein QueH</fullName>
    </alternativeName>
</protein>
<organism evidence="18 19">
    <name type="scientific">Candidatus Falkowbacteria bacterium RIFOXYC2_FULL_36_12</name>
    <dbReference type="NCBI Taxonomy" id="1798002"/>
    <lineage>
        <taxon>Bacteria</taxon>
        <taxon>Candidatus Falkowiibacteriota</taxon>
    </lineage>
</organism>
<dbReference type="EMBL" id="MFGJ01000006">
    <property type="protein sequence ID" value="OGF32236.1"/>
    <property type="molecule type" value="Genomic_DNA"/>
</dbReference>
<dbReference type="UniPathway" id="UPA00392"/>
<feature type="binding site" evidence="17">
    <location>
        <position position="9"/>
    </location>
    <ligand>
        <name>[4Fe-4S] cluster</name>
        <dbReference type="ChEBI" id="CHEBI:49883"/>
    </ligand>
</feature>
<evidence type="ECO:0000256" key="4">
    <source>
        <dbReference type="ARBA" id="ARBA00012622"/>
    </source>
</evidence>
<evidence type="ECO:0000256" key="17">
    <source>
        <dbReference type="HAMAP-Rule" id="MF_02089"/>
    </source>
</evidence>
<evidence type="ECO:0000256" key="5">
    <source>
        <dbReference type="ARBA" id="ARBA00016895"/>
    </source>
</evidence>
<evidence type="ECO:0000256" key="7">
    <source>
        <dbReference type="ARBA" id="ARBA00022694"/>
    </source>
</evidence>
<dbReference type="EC" id="1.17.99.6" evidence="4 17"/>
<keyword evidence="12 17" id="KW-0411">Iron-sulfur</keyword>
<dbReference type="AlphaFoldDB" id="A0A1F5T0H4"/>
<evidence type="ECO:0000256" key="9">
    <source>
        <dbReference type="ARBA" id="ARBA00022785"/>
    </source>
</evidence>
<proteinExistence type="inferred from homology"/>
<keyword evidence="13 17" id="KW-1015">Disulfide bond</keyword>
<accession>A0A1F5T0H4</accession>
<reference evidence="18 19" key="1">
    <citation type="journal article" date="2016" name="Nat. Commun.">
        <title>Thousands of microbial genomes shed light on interconnected biogeochemical processes in an aquifer system.</title>
        <authorList>
            <person name="Anantharaman K."/>
            <person name="Brown C.T."/>
            <person name="Hug L.A."/>
            <person name="Sharon I."/>
            <person name="Castelle C.J."/>
            <person name="Probst A.J."/>
            <person name="Thomas B.C."/>
            <person name="Singh A."/>
            <person name="Wilkins M.J."/>
            <person name="Karaoz U."/>
            <person name="Brodie E.L."/>
            <person name="Williams K.H."/>
            <person name="Hubbard S.S."/>
            <person name="Banfield J.F."/>
        </authorList>
    </citation>
    <scope>NUCLEOTIDE SEQUENCE [LARGE SCALE GENOMIC DNA]</scope>
</reference>
<evidence type="ECO:0000256" key="10">
    <source>
        <dbReference type="ARBA" id="ARBA00023002"/>
    </source>
</evidence>
<evidence type="ECO:0000313" key="18">
    <source>
        <dbReference type="EMBL" id="OGF32236.1"/>
    </source>
</evidence>
<comment type="pathway">
    <text evidence="2 17">tRNA modification; tRNA-queuosine biosynthesis.</text>
</comment>
<keyword evidence="9 17" id="KW-0671">Queuosine biosynthesis</keyword>
<evidence type="ECO:0000256" key="13">
    <source>
        <dbReference type="ARBA" id="ARBA00023157"/>
    </source>
</evidence>
<name>A0A1F5T0H4_9BACT</name>
<dbReference type="GO" id="GO:0046872">
    <property type="term" value="F:metal ion binding"/>
    <property type="evidence" value="ECO:0007669"/>
    <property type="project" value="UniProtKB-KW"/>
</dbReference>
<evidence type="ECO:0000256" key="6">
    <source>
        <dbReference type="ARBA" id="ARBA00022485"/>
    </source>
</evidence>
<comment type="caution">
    <text evidence="18">The sequence shown here is derived from an EMBL/GenBank/DDBJ whole genome shotgun (WGS) entry which is preliminary data.</text>
</comment>
<evidence type="ECO:0000256" key="16">
    <source>
        <dbReference type="ARBA" id="ARBA00047415"/>
    </source>
</evidence>
<comment type="function">
    <text evidence="1 17">Catalyzes the conversion of epoxyqueuosine (oQ) to queuosine (Q), which is a hypermodified base found in the wobble positions of tRNA(Asp), tRNA(Asn), tRNA(His) and tRNA(Tyr).</text>
</comment>
<evidence type="ECO:0000256" key="11">
    <source>
        <dbReference type="ARBA" id="ARBA00023004"/>
    </source>
</evidence>
<dbReference type="GO" id="GO:0008616">
    <property type="term" value="P:tRNA queuosine(34) biosynthetic process"/>
    <property type="evidence" value="ECO:0007669"/>
    <property type="project" value="UniProtKB-UniRule"/>
</dbReference>
<dbReference type="Proteomes" id="UP000179001">
    <property type="component" value="Unassembled WGS sequence"/>
</dbReference>
<keyword evidence="11 17" id="KW-0408">Iron</keyword>
<dbReference type="PANTHER" id="PTHR36701:SF1">
    <property type="entry name" value="EPOXYQUEUOSINE REDUCTASE QUEH"/>
    <property type="match status" value="1"/>
</dbReference>
<evidence type="ECO:0000256" key="2">
    <source>
        <dbReference type="ARBA" id="ARBA00004691"/>
    </source>
</evidence>
<dbReference type="STRING" id="1798002.A2478_02835"/>
<evidence type="ECO:0000256" key="1">
    <source>
        <dbReference type="ARBA" id="ARBA00002268"/>
    </source>
</evidence>
<dbReference type="Pfam" id="PF02677">
    <property type="entry name" value="QueH"/>
    <property type="match status" value="1"/>
</dbReference>
<keyword evidence="10 17" id="KW-0560">Oxidoreductase</keyword>
<dbReference type="PANTHER" id="PTHR36701">
    <property type="entry name" value="EPOXYQUEUOSINE REDUCTASE QUEH"/>
    <property type="match status" value="1"/>
</dbReference>
<feature type="binding site" evidence="17">
    <location>
        <position position="10"/>
    </location>
    <ligand>
        <name>[4Fe-4S] cluster</name>
        <dbReference type="ChEBI" id="CHEBI:49883"/>
    </ligand>
</feature>
<comment type="similarity">
    <text evidence="3 17">Belongs to the QueH family.</text>
</comment>
<sequence length="178" mass="20669">MPRILLHTCCAPCGGYVIKKLQSMGYEVTVFYYNPNVFPEDEYKLRLNEAKRFCAKEKVDLIEGGYNYNEWKQKIKGFENEPEKGHRCEICIGLRLLETAQVAIENEFEAFATTLTISPHKSAEMVNKIGHEATTLYNIKFVDNVWRKEDGFKKSCDLAEKESFHRQDYCGCEFSIRV</sequence>
<feature type="binding site" evidence="17">
    <location>
        <position position="88"/>
    </location>
    <ligand>
        <name>[4Fe-4S] cluster</name>
        <dbReference type="ChEBI" id="CHEBI:49883"/>
    </ligand>
</feature>
<evidence type="ECO:0000256" key="15">
    <source>
        <dbReference type="ARBA" id="ARBA00031446"/>
    </source>
</evidence>
<gene>
    <name evidence="17" type="primary">queH</name>
    <name evidence="18" type="ORF">A2478_02835</name>
</gene>
<evidence type="ECO:0000313" key="19">
    <source>
        <dbReference type="Proteomes" id="UP000179001"/>
    </source>
</evidence>
<dbReference type="GO" id="GO:0052693">
    <property type="term" value="F:epoxyqueuosine reductase activity"/>
    <property type="evidence" value="ECO:0007669"/>
    <property type="project" value="UniProtKB-UniRule"/>
</dbReference>
<feature type="disulfide bond" description="Redox-active" evidence="17">
    <location>
        <begin position="170"/>
        <end position="172"/>
    </location>
</feature>
<keyword evidence="7 17" id="KW-0819">tRNA processing</keyword>
<evidence type="ECO:0000256" key="14">
    <source>
        <dbReference type="ARBA" id="ARBA00023284"/>
    </source>
</evidence>
<keyword evidence="6 17" id="KW-0004">4Fe-4S</keyword>